<dbReference type="Proteomes" id="UP000322553">
    <property type="component" value="Chromosome"/>
</dbReference>
<accession>A0A1S1P2H9</accession>
<dbReference type="EMBL" id="CP043420">
    <property type="protein sequence ID" value="QEL10850.1"/>
    <property type="molecule type" value="Genomic_DNA"/>
</dbReference>
<dbReference type="AlphaFoldDB" id="A0A1S1P2H9"/>
<dbReference type="RefSeq" id="WP_070977041.1">
    <property type="nucleotide sequence ID" value="NZ_CP043420.1"/>
</dbReference>
<organism evidence="1 2">
    <name type="scientific">Kushneria phosphatilytica</name>
    <dbReference type="NCBI Taxonomy" id="657387"/>
    <lineage>
        <taxon>Bacteria</taxon>
        <taxon>Pseudomonadati</taxon>
        <taxon>Pseudomonadota</taxon>
        <taxon>Gammaproteobacteria</taxon>
        <taxon>Oceanospirillales</taxon>
        <taxon>Halomonadaceae</taxon>
        <taxon>Kushneria</taxon>
    </lineage>
</organism>
<proteinExistence type="predicted"/>
<evidence type="ECO:0000313" key="2">
    <source>
        <dbReference type="Proteomes" id="UP000322553"/>
    </source>
</evidence>
<protein>
    <submittedName>
        <fullName evidence="1">Uncharacterized protein</fullName>
    </submittedName>
</protein>
<keyword evidence="2" id="KW-1185">Reference proteome</keyword>
<name>A0A1S1P2H9_9GAMM</name>
<dbReference type="STRING" id="657387.BH688_02975"/>
<gene>
    <name evidence="1" type="ORF">FY550_06740</name>
</gene>
<sequence length="81" mass="9125">MNLYCFAVLFERHYGNQLQTKLSSGCTTGTDPEQVKGWVFSNAEKEGELGEWAIRNLQVTQIGDRATAIAFQEWKARQEGA</sequence>
<reference evidence="1 2" key="1">
    <citation type="submission" date="2019-08" db="EMBL/GenBank/DDBJ databases">
        <title>Complete genome sequence of Kushneria sp. YCWA18, a halophilic phosphate-solubilizing bacterium isolated from Daqiao saltern in China.</title>
        <authorList>
            <person name="Du G.-X."/>
            <person name="Qu L.-Y."/>
        </authorList>
    </citation>
    <scope>NUCLEOTIDE SEQUENCE [LARGE SCALE GENOMIC DNA]</scope>
    <source>
        <strain evidence="1 2">YCWA18</strain>
    </source>
</reference>
<dbReference type="KEGG" id="kuy:FY550_06740"/>
<evidence type="ECO:0000313" key="1">
    <source>
        <dbReference type="EMBL" id="QEL10850.1"/>
    </source>
</evidence>